<dbReference type="InterPro" id="IPR013830">
    <property type="entry name" value="SGNH_hydro"/>
</dbReference>
<name>A0A0F9R389_9ZZZZ</name>
<feature type="domain" description="SGNH hydrolase-type esterase" evidence="1">
    <location>
        <begin position="40"/>
        <end position="212"/>
    </location>
</feature>
<dbReference type="GO" id="GO:0004622">
    <property type="term" value="F:phosphatidylcholine lysophospholipase activity"/>
    <property type="evidence" value="ECO:0007669"/>
    <property type="project" value="TreeGrafter"/>
</dbReference>
<dbReference type="Gene3D" id="3.40.50.1110">
    <property type="entry name" value="SGNH hydrolase"/>
    <property type="match status" value="1"/>
</dbReference>
<dbReference type="SUPFAM" id="SSF52266">
    <property type="entry name" value="SGNH hydrolase"/>
    <property type="match status" value="1"/>
</dbReference>
<dbReference type="PANTHER" id="PTHR30383:SF5">
    <property type="entry name" value="SGNH HYDROLASE-TYPE ESTERASE DOMAIN-CONTAINING PROTEIN"/>
    <property type="match status" value="1"/>
</dbReference>
<dbReference type="InterPro" id="IPR051532">
    <property type="entry name" value="Ester_Hydrolysis_Enzymes"/>
</dbReference>
<dbReference type="CDD" id="cd00229">
    <property type="entry name" value="SGNH_hydrolase"/>
    <property type="match status" value="1"/>
</dbReference>
<organism evidence="2">
    <name type="scientific">marine sediment metagenome</name>
    <dbReference type="NCBI Taxonomy" id="412755"/>
    <lineage>
        <taxon>unclassified sequences</taxon>
        <taxon>metagenomes</taxon>
        <taxon>ecological metagenomes</taxon>
    </lineage>
</organism>
<proteinExistence type="predicted"/>
<reference evidence="2" key="1">
    <citation type="journal article" date="2015" name="Nature">
        <title>Complex archaea that bridge the gap between prokaryotes and eukaryotes.</title>
        <authorList>
            <person name="Spang A."/>
            <person name="Saw J.H."/>
            <person name="Jorgensen S.L."/>
            <person name="Zaremba-Niedzwiedzka K."/>
            <person name="Martijn J."/>
            <person name="Lind A.E."/>
            <person name="van Eijk R."/>
            <person name="Schleper C."/>
            <person name="Guy L."/>
            <person name="Ettema T.J."/>
        </authorList>
    </citation>
    <scope>NUCLEOTIDE SEQUENCE</scope>
</reference>
<protein>
    <recommendedName>
        <fullName evidence="1">SGNH hydrolase-type esterase domain-containing protein</fullName>
    </recommendedName>
</protein>
<dbReference type="EMBL" id="LAZR01001177">
    <property type="protein sequence ID" value="KKN49234.1"/>
    <property type="molecule type" value="Genomic_DNA"/>
</dbReference>
<accession>A0A0F9R389</accession>
<dbReference type="Pfam" id="PF13472">
    <property type="entry name" value="Lipase_GDSL_2"/>
    <property type="match status" value="1"/>
</dbReference>
<evidence type="ECO:0000313" key="2">
    <source>
        <dbReference type="EMBL" id="KKN49234.1"/>
    </source>
</evidence>
<dbReference type="InterPro" id="IPR036514">
    <property type="entry name" value="SGNH_hydro_sf"/>
</dbReference>
<gene>
    <name evidence="2" type="ORF">LCGC14_0644930</name>
</gene>
<comment type="caution">
    <text evidence="2">The sequence shown here is derived from an EMBL/GenBank/DDBJ whole genome shotgun (WGS) entry which is preliminary data.</text>
</comment>
<sequence>MLDNLLIYKSNFVRQGNMKFLEELTTKWKKSPLKPVQIIAFGSSNTELHWHSLGHFNWFSWLSCAMREWIGRHVTLINAGINGETAENLLKRIERDVLSLSPDATIITIGGNDALLKFPVDQYRKNLLTIINIIREAEILPILQTYYCPLYKKMPESFSIFKKFVEVNRNLSTEKGIPIIDQYKYFLPLYENEPEVYSELMNDGLHVNPIGNSIMGIIACRHFSLPDPIFMNRTFRKKVRKYLNLMNRYTEFLPKIKKT</sequence>
<dbReference type="AlphaFoldDB" id="A0A0F9R389"/>
<dbReference type="PANTHER" id="PTHR30383">
    <property type="entry name" value="THIOESTERASE 1/PROTEASE 1/LYSOPHOSPHOLIPASE L1"/>
    <property type="match status" value="1"/>
</dbReference>
<evidence type="ECO:0000259" key="1">
    <source>
        <dbReference type="Pfam" id="PF13472"/>
    </source>
</evidence>